<organism evidence="1">
    <name type="scientific">viral metagenome</name>
    <dbReference type="NCBI Taxonomy" id="1070528"/>
    <lineage>
        <taxon>unclassified sequences</taxon>
        <taxon>metagenomes</taxon>
        <taxon>organismal metagenomes</taxon>
    </lineage>
</organism>
<sequence>MDFFPSPEPEVIKAEHIKPKYIKYCSVNDTSVNISIKNTELDITYISSVKDELWADISKYFQNDLNTFYQIIDSCFKDENQHIKLTFIENENENIILTLRHDGLYPFNVSITIYKELEVMDTLVNQVKLLTHQNKLLKEKYTEIMDILRTNTHWINEEYLWLEIDNVTPSSYNANINSHLSNEEYSGESFSSNEIDKLKERMKINRYFCCMRRGNMKHYYYKYSWRTALNSLNPLPENITENTKVYIKIPIDDIKNIGYGLGCTSLHKDQKTYYHGNTSVAGYDKGLCHKMIVCHGEYRRLWESFRGYKSWDNYQSYYNGHGRNRGRSGPIIKIPSAPDNFRRLFEINTGNGSQYFNIIMPIKYYCTNCKKVEECFPCGKGENNPGWEIYECLGHSDECLDNSGKCLSDNRDRRY</sequence>
<accession>A0A6C0CE30</accession>
<name>A0A6C0CE30_9ZZZZ</name>
<dbReference type="AlphaFoldDB" id="A0A6C0CE30"/>
<reference evidence="1" key="1">
    <citation type="journal article" date="2020" name="Nature">
        <title>Giant virus diversity and host interactions through global metagenomics.</title>
        <authorList>
            <person name="Schulz F."/>
            <person name="Roux S."/>
            <person name="Paez-Espino D."/>
            <person name="Jungbluth S."/>
            <person name="Walsh D.A."/>
            <person name="Denef V.J."/>
            <person name="McMahon K.D."/>
            <person name="Konstantinidis K.T."/>
            <person name="Eloe-Fadrosh E.A."/>
            <person name="Kyrpides N.C."/>
            <person name="Woyke T."/>
        </authorList>
    </citation>
    <scope>NUCLEOTIDE SEQUENCE</scope>
    <source>
        <strain evidence="1">GVMAG-M-3300020595-32</strain>
    </source>
</reference>
<proteinExistence type="predicted"/>
<evidence type="ECO:0000313" key="1">
    <source>
        <dbReference type="EMBL" id="QHT02557.1"/>
    </source>
</evidence>
<protein>
    <submittedName>
        <fullName evidence="1">Uncharacterized protein</fullName>
    </submittedName>
</protein>
<dbReference type="EMBL" id="MN739395">
    <property type="protein sequence ID" value="QHT02557.1"/>
    <property type="molecule type" value="Genomic_DNA"/>
</dbReference>